<feature type="domain" description="HAT C-terminal dimerisation" evidence="1">
    <location>
        <begin position="479"/>
        <end position="543"/>
    </location>
</feature>
<dbReference type="PANTHER" id="PTHR45749:SF37">
    <property type="entry name" value="OS05G0311600 PROTEIN"/>
    <property type="match status" value="1"/>
</dbReference>
<reference evidence="3" key="2">
    <citation type="submission" date="2025-09" db="UniProtKB">
        <authorList>
            <consortium name="Ensembl"/>
        </authorList>
    </citation>
    <scope>IDENTIFICATION</scope>
</reference>
<dbReference type="Proteomes" id="UP000472267">
    <property type="component" value="Unassembled WGS sequence"/>
</dbReference>
<dbReference type="InterPro" id="IPR012337">
    <property type="entry name" value="RNaseH-like_sf"/>
</dbReference>
<evidence type="ECO:0000313" key="3">
    <source>
        <dbReference type="Ensembl" id="ENSSFAP00005036248.1"/>
    </source>
</evidence>
<dbReference type="OMA" id="TIANHDK"/>
<name>A0A672I3S2_SALFA</name>
<evidence type="ECO:0000313" key="4">
    <source>
        <dbReference type="Proteomes" id="UP000472267"/>
    </source>
</evidence>
<dbReference type="Pfam" id="PF05699">
    <property type="entry name" value="Dimer_Tnp_hAT"/>
    <property type="match status" value="1"/>
</dbReference>
<keyword evidence="4" id="KW-1185">Reference proteome</keyword>
<dbReference type="AlphaFoldDB" id="A0A672I3S2"/>
<evidence type="ECO:0008006" key="5">
    <source>
        <dbReference type="Google" id="ProtNLM"/>
    </source>
</evidence>
<feature type="domain" description="DUF4371" evidence="2">
    <location>
        <begin position="114"/>
        <end position="300"/>
    </location>
</feature>
<dbReference type="Ensembl" id="ENSSFAT00005037606.1">
    <property type="protein sequence ID" value="ENSSFAP00005036248.1"/>
    <property type="gene ID" value="ENSSFAG00005018317.1"/>
</dbReference>
<dbReference type="SUPFAM" id="SSF53098">
    <property type="entry name" value="Ribonuclease H-like"/>
    <property type="match status" value="1"/>
</dbReference>
<dbReference type="InParanoid" id="A0A672I3S2"/>
<proteinExistence type="predicted"/>
<accession>A0A672I3S2</accession>
<dbReference type="InterPro" id="IPR025398">
    <property type="entry name" value="DUF4371"/>
</dbReference>
<dbReference type="InterPro" id="IPR008906">
    <property type="entry name" value="HATC_C_dom"/>
</dbReference>
<evidence type="ECO:0000259" key="2">
    <source>
        <dbReference type="Pfam" id="PF14291"/>
    </source>
</evidence>
<evidence type="ECO:0000259" key="1">
    <source>
        <dbReference type="Pfam" id="PF05699"/>
    </source>
</evidence>
<organism evidence="3 4">
    <name type="scientific">Salarias fasciatus</name>
    <name type="common">Jewelled blenny</name>
    <name type="synonym">Blennius fasciatus</name>
    <dbReference type="NCBI Taxonomy" id="181472"/>
    <lineage>
        <taxon>Eukaryota</taxon>
        <taxon>Metazoa</taxon>
        <taxon>Chordata</taxon>
        <taxon>Craniata</taxon>
        <taxon>Vertebrata</taxon>
        <taxon>Euteleostomi</taxon>
        <taxon>Actinopterygii</taxon>
        <taxon>Neopterygii</taxon>
        <taxon>Teleostei</taxon>
        <taxon>Neoteleostei</taxon>
        <taxon>Acanthomorphata</taxon>
        <taxon>Ovalentaria</taxon>
        <taxon>Blenniimorphae</taxon>
        <taxon>Blenniiformes</taxon>
        <taxon>Blennioidei</taxon>
        <taxon>Blenniidae</taxon>
        <taxon>Salariinae</taxon>
        <taxon>Salarias</taxon>
    </lineage>
</organism>
<dbReference type="GO" id="GO:0046983">
    <property type="term" value="F:protein dimerization activity"/>
    <property type="evidence" value="ECO:0007669"/>
    <property type="project" value="InterPro"/>
</dbReference>
<protein>
    <recommendedName>
        <fullName evidence="5">TTF-type domain-containing protein</fullName>
    </recommendedName>
</protein>
<reference evidence="3" key="1">
    <citation type="submission" date="2025-08" db="UniProtKB">
        <authorList>
            <consortium name="Ensembl"/>
        </authorList>
    </citation>
    <scope>IDENTIFICATION</scope>
</reference>
<dbReference type="Pfam" id="PF14291">
    <property type="entry name" value="DUF4371"/>
    <property type="match status" value="1"/>
</dbReference>
<dbReference type="PANTHER" id="PTHR45749">
    <property type="match status" value="1"/>
</dbReference>
<sequence length="570" mass="64599">MQNLCLHIFGSSFSTDISKCKEDPPMQLDLKSFPRTLMGDRRRRSFKAAWSHVHPWLKYSKQLHSAYCYACRHFSPPNKGGFALHARSERHKQAMAAWRDCQRAAAASATPGSALNKEHNRRIQENREYIKTIGEVLLLTATQNKAQRGRHASADSDDEGNFRAILHTIANHDKAVKKRLTSSHNAKYTSKTIQNEVLDCLADVVRTEITEEVKNSEVFSIIADETKDVKGKEQISLVLRYYYNGAIQESFLHFESAEKLDAAGLSGKIIHILENHGLEYKKNLVGQAYDGASVTSGQHSGVQARIKEEAKYAFYIHCTAHCLNLVLVDAVRAVPEVEEFFYLLEKLSALPAVQRLLQEVAQEGGERSVEARGLLALIDFEFTARLVSLRKVFGETELLSEMLQSPTLDVSKAVDLVEALVQTLKDFRKRQRRVTSLFSFARMFDSNTEDLGHELHQFKRTLERKIQTGMQRPSSTAALVQFIEPYKEVFFELHRLCKIAVAIPVSPASCEQSFSVLKLVKTHLRSTVNDERLSSLAVLSIESRRAKALNLDSFVDRFARNHQNRRIQLL</sequence>